<feature type="compositionally biased region" description="Acidic residues" evidence="10">
    <location>
        <begin position="1"/>
        <end position="25"/>
    </location>
</feature>
<accession>D8LCD0</accession>
<evidence type="ECO:0000256" key="2">
    <source>
        <dbReference type="ARBA" id="ARBA00012251"/>
    </source>
</evidence>
<dbReference type="Gene3D" id="1.20.120.1750">
    <property type="match status" value="1"/>
</dbReference>
<organism evidence="13 14">
    <name type="scientific">Ectocarpus siliculosus</name>
    <name type="common">Brown alga</name>
    <name type="synonym">Conferva siliculosa</name>
    <dbReference type="NCBI Taxonomy" id="2880"/>
    <lineage>
        <taxon>Eukaryota</taxon>
        <taxon>Sar</taxon>
        <taxon>Stramenopiles</taxon>
        <taxon>Ochrophyta</taxon>
        <taxon>PX clade</taxon>
        <taxon>Phaeophyceae</taxon>
        <taxon>Ectocarpales</taxon>
        <taxon>Ectocarpaceae</taxon>
        <taxon>Ectocarpus</taxon>
    </lineage>
</organism>
<feature type="compositionally biased region" description="Gly residues" evidence="10">
    <location>
        <begin position="27"/>
        <end position="59"/>
    </location>
</feature>
<dbReference type="PROSITE" id="PS51873">
    <property type="entry name" value="TRIAD"/>
    <property type="match status" value="1"/>
</dbReference>
<dbReference type="InterPro" id="IPR048962">
    <property type="entry name" value="ARIH1-like_UBL"/>
</dbReference>
<comment type="catalytic activity">
    <reaction evidence="1">
        <text>[E2 ubiquitin-conjugating enzyme]-S-ubiquitinyl-L-cysteine + [acceptor protein]-L-lysine = [E2 ubiquitin-conjugating enzyme]-L-cysteine + [acceptor protein]-N(6)-ubiquitinyl-L-lysine.</text>
        <dbReference type="EC" id="2.3.2.31"/>
    </reaction>
</comment>
<name>D8LCD0_ECTSI</name>
<evidence type="ECO:0000256" key="4">
    <source>
        <dbReference type="ARBA" id="ARBA00022723"/>
    </source>
</evidence>
<dbReference type="InterPro" id="IPR031127">
    <property type="entry name" value="E3_UB_ligase_RBR"/>
</dbReference>
<feature type="domain" description="RING-type" evidence="11">
    <location>
        <begin position="155"/>
        <end position="204"/>
    </location>
</feature>
<dbReference type="AlphaFoldDB" id="D8LCD0"/>
<dbReference type="EMBL" id="FN649760">
    <property type="protein sequence ID" value="CBN78166.1"/>
    <property type="molecule type" value="Genomic_DNA"/>
</dbReference>
<evidence type="ECO:0000259" key="12">
    <source>
        <dbReference type="PROSITE" id="PS51873"/>
    </source>
</evidence>
<dbReference type="CDD" id="cd16773">
    <property type="entry name" value="RING-HC_RBR_TRIAD1"/>
    <property type="match status" value="1"/>
</dbReference>
<dbReference type="Gene3D" id="3.30.40.10">
    <property type="entry name" value="Zinc/RING finger domain, C3HC4 (zinc finger)"/>
    <property type="match status" value="1"/>
</dbReference>
<dbReference type="SUPFAM" id="SSF57850">
    <property type="entry name" value="RING/U-box"/>
    <property type="match status" value="3"/>
</dbReference>
<evidence type="ECO:0000313" key="14">
    <source>
        <dbReference type="Proteomes" id="UP000002630"/>
    </source>
</evidence>
<feature type="domain" description="RING-type" evidence="12">
    <location>
        <begin position="151"/>
        <end position="362"/>
    </location>
</feature>
<keyword evidence="8" id="KW-0862">Zinc</keyword>
<evidence type="ECO:0000256" key="10">
    <source>
        <dbReference type="SAM" id="MobiDB-lite"/>
    </source>
</evidence>
<evidence type="ECO:0000313" key="13">
    <source>
        <dbReference type="EMBL" id="CBN78166.1"/>
    </source>
</evidence>
<proteinExistence type="predicted"/>
<evidence type="ECO:0000256" key="8">
    <source>
        <dbReference type="ARBA" id="ARBA00022833"/>
    </source>
</evidence>
<keyword evidence="4" id="KW-0479">Metal-binding</keyword>
<dbReference type="PROSITE" id="PS50089">
    <property type="entry name" value="ZF_RING_2"/>
    <property type="match status" value="1"/>
</dbReference>
<keyword evidence="6 9" id="KW-0863">Zinc-finger</keyword>
<dbReference type="InParanoid" id="D8LCD0"/>
<evidence type="ECO:0000256" key="1">
    <source>
        <dbReference type="ARBA" id="ARBA00001798"/>
    </source>
</evidence>
<dbReference type="EC" id="2.3.2.31" evidence="2"/>
<sequence>MEDDQGSDNEYDYEYEDDDIDDDDMAAGGGDSGGGSSASGGGGGAAGGSGKGARGGGGSSAAEAEVDLALRDDTAVAFIDQAQLKVLMSKVVSDISETVNISAEAATALLRHFSWNRERLFDQYYTSPESVMEKVGIAAGGHKTGSLKDGEKLECRICCEEFTAKEAYALACKHFFCRGCWAAYLGAKVQEGPTSVYTTCPEHKCPQIASESTFSEFLSAEDLKRYQAFSLTSFVDINKMLRFCPGKDCGMVVKAPLSYPRSVRCNCGSVFCFRCGEEAHDPASCEELAMWKEKCQNESETANWILANTKQCPKCKTRIEKNQGCNHMSCRQCKAEFCWICMGDWSEHGSSSGGYYKCNKYEAKEGDGDNDVAKAKAELDRYLHYYKRYQAHDSSQQIAEKQQDATERRMVELQESSAGSAWIDVQFLKTAMEQLIECRRVLKYTYVMSYYIEEKTPAKELFEHHQENLEKYTERLHELSESPLEKIERTNVINYTRCTDRFCKSLLQSVQDGLQGSV</sequence>
<dbReference type="InterPro" id="IPR001841">
    <property type="entry name" value="Znf_RING"/>
</dbReference>
<dbReference type="FunCoup" id="D8LCD0">
    <property type="interactions" value="396"/>
</dbReference>
<evidence type="ECO:0000256" key="3">
    <source>
        <dbReference type="ARBA" id="ARBA00022679"/>
    </source>
</evidence>
<keyword evidence="3" id="KW-0808">Transferase</keyword>
<dbReference type="STRING" id="2880.D8LCD0"/>
<protein>
    <recommendedName>
        <fullName evidence="2">RBR-type E3 ubiquitin transferase</fullName>
        <ecNumber evidence="2">2.3.2.31</ecNumber>
    </recommendedName>
</protein>
<dbReference type="InterPro" id="IPR044066">
    <property type="entry name" value="TRIAD_supradom"/>
</dbReference>
<dbReference type="InterPro" id="IPR002867">
    <property type="entry name" value="IBR_dom"/>
</dbReference>
<dbReference type="CDD" id="cd22583">
    <property type="entry name" value="Rcat_RBR_ARI7-like"/>
    <property type="match status" value="1"/>
</dbReference>
<keyword evidence="5" id="KW-0677">Repeat</keyword>
<dbReference type="Pfam" id="PF22191">
    <property type="entry name" value="IBR_1"/>
    <property type="match status" value="1"/>
</dbReference>
<dbReference type="FunFam" id="1.20.120.1750:FF:000002">
    <property type="entry name" value="RBR-type E3 ubiquitin transferase"/>
    <property type="match status" value="1"/>
</dbReference>
<keyword evidence="14" id="KW-1185">Reference proteome</keyword>
<evidence type="ECO:0000259" key="11">
    <source>
        <dbReference type="PROSITE" id="PS50089"/>
    </source>
</evidence>
<dbReference type="GO" id="GO:0016567">
    <property type="term" value="P:protein ubiquitination"/>
    <property type="evidence" value="ECO:0007669"/>
    <property type="project" value="InterPro"/>
</dbReference>
<keyword evidence="7" id="KW-0833">Ubl conjugation pathway</keyword>
<dbReference type="PANTHER" id="PTHR11685">
    <property type="entry name" value="RBR FAMILY RING FINGER AND IBR DOMAIN-CONTAINING"/>
    <property type="match status" value="1"/>
</dbReference>
<dbReference type="Pfam" id="PF01485">
    <property type="entry name" value="IBR"/>
    <property type="match status" value="1"/>
</dbReference>
<reference evidence="13 14" key="1">
    <citation type="journal article" date="2010" name="Nature">
        <title>The Ectocarpus genome and the independent evolution of multicellularity in brown algae.</title>
        <authorList>
            <person name="Cock J.M."/>
            <person name="Sterck L."/>
            <person name="Rouze P."/>
            <person name="Scornet D."/>
            <person name="Allen A.E."/>
            <person name="Amoutzias G."/>
            <person name="Anthouard V."/>
            <person name="Artiguenave F."/>
            <person name="Aury J.M."/>
            <person name="Badger J.H."/>
            <person name="Beszteri B."/>
            <person name="Billiau K."/>
            <person name="Bonnet E."/>
            <person name="Bothwell J.H."/>
            <person name="Bowler C."/>
            <person name="Boyen C."/>
            <person name="Brownlee C."/>
            <person name="Carrano C.J."/>
            <person name="Charrier B."/>
            <person name="Cho G.Y."/>
            <person name="Coelho S.M."/>
            <person name="Collen J."/>
            <person name="Corre E."/>
            <person name="Da Silva C."/>
            <person name="Delage L."/>
            <person name="Delaroque N."/>
            <person name="Dittami S.M."/>
            <person name="Doulbeau S."/>
            <person name="Elias M."/>
            <person name="Farnham G."/>
            <person name="Gachon C.M."/>
            <person name="Gschloessl B."/>
            <person name="Heesch S."/>
            <person name="Jabbari K."/>
            <person name="Jubin C."/>
            <person name="Kawai H."/>
            <person name="Kimura K."/>
            <person name="Kloareg B."/>
            <person name="Kupper F.C."/>
            <person name="Lang D."/>
            <person name="Le Bail A."/>
            <person name="Leblanc C."/>
            <person name="Lerouge P."/>
            <person name="Lohr M."/>
            <person name="Lopez P.J."/>
            <person name="Martens C."/>
            <person name="Maumus F."/>
            <person name="Michel G."/>
            <person name="Miranda-Saavedra D."/>
            <person name="Morales J."/>
            <person name="Moreau H."/>
            <person name="Motomura T."/>
            <person name="Nagasato C."/>
            <person name="Napoli C.A."/>
            <person name="Nelson D.R."/>
            <person name="Nyvall-Collen P."/>
            <person name="Peters A.F."/>
            <person name="Pommier C."/>
            <person name="Potin P."/>
            <person name="Poulain J."/>
            <person name="Quesneville H."/>
            <person name="Read B."/>
            <person name="Rensing S.A."/>
            <person name="Ritter A."/>
            <person name="Rousvoal S."/>
            <person name="Samanta M."/>
            <person name="Samson G."/>
            <person name="Schroeder D.C."/>
            <person name="Segurens B."/>
            <person name="Strittmatter M."/>
            <person name="Tonon T."/>
            <person name="Tregear J.W."/>
            <person name="Valentin K."/>
            <person name="von Dassow P."/>
            <person name="Yamagishi T."/>
            <person name="Van de Peer Y."/>
            <person name="Wincker P."/>
        </authorList>
    </citation>
    <scope>NUCLEOTIDE SEQUENCE [LARGE SCALE GENOMIC DNA]</scope>
    <source>
        <strain evidence="14">Ec32 / CCAP1310/4</strain>
    </source>
</reference>
<gene>
    <name evidence="13" type="ORF">Esi_0100_0096</name>
</gene>
<dbReference type="SMART" id="SM00647">
    <property type="entry name" value="IBR"/>
    <property type="match status" value="2"/>
</dbReference>
<dbReference type="Pfam" id="PF19422">
    <property type="entry name" value="Ariadne"/>
    <property type="match status" value="1"/>
</dbReference>
<dbReference type="FunFam" id="3.30.40.10:FF:000019">
    <property type="entry name" value="RBR-type E3 ubiquitin transferase"/>
    <property type="match status" value="1"/>
</dbReference>
<evidence type="ECO:0000256" key="7">
    <source>
        <dbReference type="ARBA" id="ARBA00022786"/>
    </source>
</evidence>
<evidence type="ECO:0000256" key="5">
    <source>
        <dbReference type="ARBA" id="ARBA00022737"/>
    </source>
</evidence>
<dbReference type="InterPro" id="IPR013083">
    <property type="entry name" value="Znf_RING/FYVE/PHD"/>
</dbReference>
<evidence type="ECO:0000256" key="9">
    <source>
        <dbReference type="PROSITE-ProRule" id="PRU00175"/>
    </source>
</evidence>
<dbReference type="Pfam" id="PF21235">
    <property type="entry name" value="UBA_ARI1"/>
    <property type="match status" value="1"/>
</dbReference>
<dbReference type="GO" id="GO:0008270">
    <property type="term" value="F:zinc ion binding"/>
    <property type="evidence" value="ECO:0007669"/>
    <property type="project" value="UniProtKB-KW"/>
</dbReference>
<dbReference type="GO" id="GO:0061630">
    <property type="term" value="F:ubiquitin protein ligase activity"/>
    <property type="evidence" value="ECO:0007669"/>
    <property type="project" value="UniProtKB-EC"/>
</dbReference>
<evidence type="ECO:0000256" key="6">
    <source>
        <dbReference type="ARBA" id="ARBA00022771"/>
    </source>
</evidence>
<dbReference type="InterPro" id="IPR045840">
    <property type="entry name" value="Ariadne"/>
</dbReference>
<dbReference type="Proteomes" id="UP000002630">
    <property type="component" value="Unassembled WGS sequence"/>
</dbReference>
<dbReference type="OrthoDB" id="10009520at2759"/>
<feature type="region of interest" description="Disordered" evidence="10">
    <location>
        <begin position="1"/>
        <end position="60"/>
    </location>
</feature>
<dbReference type="eggNOG" id="KOG1815">
    <property type="taxonomic scope" value="Eukaryota"/>
</dbReference>